<evidence type="ECO:0000259" key="3">
    <source>
        <dbReference type="Pfam" id="PF02470"/>
    </source>
</evidence>
<keyword evidence="2" id="KW-1133">Transmembrane helix</keyword>
<evidence type="ECO:0000313" key="5">
    <source>
        <dbReference type="Proteomes" id="UP000186609"/>
    </source>
</evidence>
<organism evidence="4 5">
    <name type="scientific">Rhodoferax koreensis</name>
    <dbReference type="NCBI Taxonomy" id="1842727"/>
    <lineage>
        <taxon>Bacteria</taxon>
        <taxon>Pseudomonadati</taxon>
        <taxon>Pseudomonadota</taxon>
        <taxon>Betaproteobacteria</taxon>
        <taxon>Burkholderiales</taxon>
        <taxon>Comamonadaceae</taxon>
        <taxon>Rhodoferax</taxon>
    </lineage>
</organism>
<dbReference type="RefSeq" id="WP_076196087.1">
    <property type="nucleotide sequence ID" value="NZ_CP019236.1"/>
</dbReference>
<dbReference type="OrthoDB" id="5294672at2"/>
<feature type="domain" description="Mce/MlaD" evidence="3">
    <location>
        <begin position="40"/>
        <end position="113"/>
    </location>
</feature>
<dbReference type="STRING" id="1842727.RD110_01715"/>
<gene>
    <name evidence="4" type="ORF">RD110_01715</name>
</gene>
<evidence type="ECO:0000256" key="1">
    <source>
        <dbReference type="SAM" id="MobiDB-lite"/>
    </source>
</evidence>
<feature type="transmembrane region" description="Helical" evidence="2">
    <location>
        <begin position="7"/>
        <end position="28"/>
    </location>
</feature>
<dbReference type="InterPro" id="IPR003399">
    <property type="entry name" value="Mce/MlaD"/>
</dbReference>
<dbReference type="EMBL" id="CP019236">
    <property type="protein sequence ID" value="APW36080.1"/>
    <property type="molecule type" value="Genomic_DNA"/>
</dbReference>
<accession>A0A1P8JQQ5</accession>
<evidence type="ECO:0000256" key="2">
    <source>
        <dbReference type="SAM" id="Phobius"/>
    </source>
</evidence>
<dbReference type="PANTHER" id="PTHR36698:SF2">
    <property type="entry name" value="MCE_MLAD DOMAIN-CONTAINING PROTEIN"/>
    <property type="match status" value="1"/>
</dbReference>
<dbReference type="Proteomes" id="UP000186609">
    <property type="component" value="Chromosome"/>
</dbReference>
<sequence>MENKSHAWAAGLFVIGVSALLIVLAVWLTRDAGSSHAYELTSRDPVTGLQPQAAVRYKGVAVGKVTHIGFDQDAPGNVLIRIDVDDTTPLSPTTFATLSYQGITGLAFVQLDDAGQAQDPIPAGRSGVPRLPLQTSQLGKLTEQAPQILAQVDEATRRINQLLSDYNLKLVTNVLTNAGQATQQIGSAAGSLGQLSARIDQTLTQRLDPALARVPALADETGKTMRALQATAASANGTFEAVTQTARRLNEKDGALDRLAGGTAALAHAADTFGAATLPRINRVSEDASRAARQLSRTVNGINDNPQSLIFGDGPVVPGPGEKGFAAPAATPGTKP</sequence>
<evidence type="ECO:0000313" key="4">
    <source>
        <dbReference type="EMBL" id="APW36080.1"/>
    </source>
</evidence>
<proteinExistence type="predicted"/>
<keyword evidence="5" id="KW-1185">Reference proteome</keyword>
<reference evidence="4 5" key="1">
    <citation type="submission" date="2017-01" db="EMBL/GenBank/DDBJ databases">
        <authorList>
            <person name="Mah S.A."/>
            <person name="Swanson W.J."/>
            <person name="Moy G.W."/>
            <person name="Vacquier V.D."/>
        </authorList>
    </citation>
    <scope>NUCLEOTIDE SEQUENCE [LARGE SCALE GENOMIC DNA]</scope>
    <source>
        <strain evidence="4 5">DCY110</strain>
    </source>
</reference>
<dbReference type="Pfam" id="PF02470">
    <property type="entry name" value="MlaD"/>
    <property type="match status" value="1"/>
</dbReference>
<dbReference type="AlphaFoldDB" id="A0A1P8JQQ5"/>
<keyword evidence="2" id="KW-0472">Membrane</keyword>
<dbReference type="PANTHER" id="PTHR36698">
    <property type="entry name" value="BLL5892 PROTEIN"/>
    <property type="match status" value="1"/>
</dbReference>
<keyword evidence="2" id="KW-0812">Transmembrane</keyword>
<dbReference type="KEGG" id="rhy:RD110_01715"/>
<feature type="region of interest" description="Disordered" evidence="1">
    <location>
        <begin position="312"/>
        <end position="336"/>
    </location>
</feature>
<protein>
    <submittedName>
        <fullName evidence="4">Mammalian cell entry protein</fullName>
    </submittedName>
</protein>
<name>A0A1P8JQQ5_9BURK</name>